<dbReference type="Pfam" id="PF02774">
    <property type="entry name" value="Semialdhyde_dhC"/>
    <property type="match status" value="1"/>
</dbReference>
<dbReference type="UniPathway" id="UPA00034">
    <property type="reaction ID" value="UER00016"/>
</dbReference>
<feature type="binding site" evidence="15">
    <location>
        <position position="254"/>
    </location>
    <ligand>
        <name>substrate</name>
    </ligand>
</feature>
<dbReference type="PANTHER" id="PTHR46278">
    <property type="entry name" value="DEHYDROGENASE, PUTATIVE-RELATED"/>
    <property type="match status" value="1"/>
</dbReference>
<evidence type="ECO:0000256" key="10">
    <source>
        <dbReference type="ARBA" id="ARBA00022915"/>
    </source>
</evidence>
<reference evidence="19" key="1">
    <citation type="submission" date="2017-09" db="EMBL/GenBank/DDBJ databases">
        <title>Depth-based differentiation of microbial function through sediment-hosted aquifers and enrichment of novel symbionts in the deep terrestrial subsurface.</title>
        <authorList>
            <person name="Probst A.J."/>
            <person name="Ladd B."/>
            <person name="Jarett J.K."/>
            <person name="Geller-Mcgrath D.E."/>
            <person name="Sieber C.M.K."/>
            <person name="Emerson J.B."/>
            <person name="Anantharaman K."/>
            <person name="Thomas B.C."/>
            <person name="Malmstrom R."/>
            <person name="Stieglmeier M."/>
            <person name="Klingl A."/>
            <person name="Woyke T."/>
            <person name="Ryan C.M."/>
            <person name="Banfield J.F."/>
        </authorList>
    </citation>
    <scope>NUCLEOTIDE SEQUENCE [LARGE SCALE GENOMIC DNA]</scope>
</reference>
<sequence length="363" mass="39985">MKQYNVAVVGATGLVGQEMMRTLERRRFPVKKIRLLASERSAGRNLKFKGETGKVEILGNNSFKGIDYALFSIGAELSKEFSPVAARSGAVVIDNSNAFRMDKDVPLVVPEVNPDAAFEHKSIIANPNCSTIQMVVAIYPLHLKAGIKRIVVSTYQSVSGWGKEAVEQMKAETKKIVASGWGLSQIYRPDGHRGVESGLSQKGKVLPHQIAFNLFPHIDKFEENGYTKEEMKMVNETRKIMDEPRMPLTATCVRVPVFVSHSEAVNLEFGKKLTASEAKKILRKAPGVAVVDDPARSEYPLPVDAAGTDPVYVGRIREDRSIPFGLNLWVVSDNLRKGAALNAVQIAELLIKQGTVPFTGRKR</sequence>
<comment type="subunit">
    <text evidence="5 15">Homodimer.</text>
</comment>
<evidence type="ECO:0000256" key="9">
    <source>
        <dbReference type="ARBA" id="ARBA00022857"/>
    </source>
</evidence>
<dbReference type="CDD" id="cd18131">
    <property type="entry name" value="ASADH_C_bac_euk_like"/>
    <property type="match status" value="1"/>
</dbReference>
<feature type="binding site" evidence="15">
    <location>
        <begin position="12"/>
        <end position="15"/>
    </location>
    <ligand>
        <name>NADP(+)</name>
        <dbReference type="ChEBI" id="CHEBI:58349"/>
    </ligand>
</feature>
<organism evidence="18 19">
    <name type="scientific">Candidatus Desantisbacteria bacterium CG_4_10_14_0_8_um_filter_48_22</name>
    <dbReference type="NCBI Taxonomy" id="1974543"/>
    <lineage>
        <taxon>Bacteria</taxon>
        <taxon>Candidatus Desantisiibacteriota</taxon>
    </lineage>
</organism>
<evidence type="ECO:0000256" key="1">
    <source>
        <dbReference type="ARBA" id="ARBA00005021"/>
    </source>
</evidence>
<proteinExistence type="inferred from homology"/>
<comment type="caution">
    <text evidence="15">Lacks conserved residue(s) required for the propagation of feature annotation.</text>
</comment>
<evidence type="ECO:0000256" key="14">
    <source>
        <dbReference type="ARBA" id="ARBA00047891"/>
    </source>
</evidence>
<evidence type="ECO:0000313" key="19">
    <source>
        <dbReference type="Proteomes" id="UP000229307"/>
    </source>
</evidence>
<dbReference type="GO" id="GO:0051287">
    <property type="term" value="F:NAD binding"/>
    <property type="evidence" value="ECO:0007669"/>
    <property type="project" value="InterPro"/>
</dbReference>
<dbReference type="GO" id="GO:0009097">
    <property type="term" value="P:isoleucine biosynthetic process"/>
    <property type="evidence" value="ECO:0007669"/>
    <property type="project" value="UniProtKB-UniRule"/>
</dbReference>
<evidence type="ECO:0000256" key="11">
    <source>
        <dbReference type="ARBA" id="ARBA00023002"/>
    </source>
</evidence>
<dbReference type="SUPFAM" id="SSF55347">
    <property type="entry name" value="Glyceraldehyde-3-phosphate dehydrogenase-like, C-terminal domain"/>
    <property type="match status" value="1"/>
</dbReference>
<dbReference type="GO" id="GO:0009088">
    <property type="term" value="P:threonine biosynthetic process"/>
    <property type="evidence" value="ECO:0007669"/>
    <property type="project" value="UniProtKB-UniRule"/>
</dbReference>
<keyword evidence="9 15" id="KW-0521">NADP</keyword>
<dbReference type="Gene3D" id="3.30.360.10">
    <property type="entry name" value="Dihydrodipicolinate Reductase, domain 2"/>
    <property type="match status" value="1"/>
</dbReference>
<dbReference type="HAMAP" id="MF_02121">
    <property type="entry name" value="ASADH"/>
    <property type="match status" value="1"/>
</dbReference>
<dbReference type="CDD" id="cd02316">
    <property type="entry name" value="VcASADH2_like_N"/>
    <property type="match status" value="1"/>
</dbReference>
<dbReference type="SMART" id="SM00859">
    <property type="entry name" value="Semialdhyde_dh"/>
    <property type="match status" value="1"/>
</dbReference>
<comment type="function">
    <text evidence="15">Catalyzes the NADPH-dependent formation of L-aspartate-semialdehyde (L-ASA) by the reductive dephosphorylation of L-aspartyl-4-phosphate.</text>
</comment>
<dbReference type="UniPathway" id="UPA00050">
    <property type="reaction ID" value="UER00463"/>
</dbReference>
<comment type="pathway">
    <text evidence="2 15">Amino-acid biosynthesis; L-lysine biosynthesis via DAP pathway; (S)-tetrahydrodipicolinate from L-aspartate: step 2/4.</text>
</comment>
<comment type="pathway">
    <text evidence="3 15">Amino-acid biosynthesis; L-threonine biosynthesis; L-threonine from L-aspartate: step 2/5.</text>
</comment>
<name>A0A2M7SF84_9BACT</name>
<dbReference type="InterPro" id="IPR012280">
    <property type="entry name" value="Semialdhyde_DH_dimer_dom"/>
</dbReference>
<dbReference type="PIRSF" id="PIRSF000148">
    <property type="entry name" value="ASA_dh"/>
    <property type="match status" value="1"/>
</dbReference>
<dbReference type="GO" id="GO:0046983">
    <property type="term" value="F:protein dimerization activity"/>
    <property type="evidence" value="ECO:0007669"/>
    <property type="project" value="InterPro"/>
</dbReference>
<evidence type="ECO:0000256" key="7">
    <source>
        <dbReference type="ARBA" id="ARBA00022605"/>
    </source>
</evidence>
<comment type="pathway">
    <text evidence="1 15">Amino-acid biosynthesis; L-methionine biosynthesis via de novo pathway; L-homoserine from L-aspartate: step 2/3.</text>
</comment>
<dbReference type="NCBIfam" id="TIGR01296">
    <property type="entry name" value="asd_B"/>
    <property type="match status" value="1"/>
</dbReference>
<comment type="similarity">
    <text evidence="4 15">Belongs to the aspartate-semialdehyde dehydrogenase family.</text>
</comment>
<dbReference type="GO" id="GO:0050661">
    <property type="term" value="F:NADP binding"/>
    <property type="evidence" value="ECO:0007669"/>
    <property type="project" value="UniProtKB-UniRule"/>
</dbReference>
<evidence type="ECO:0000256" key="2">
    <source>
        <dbReference type="ARBA" id="ARBA00005076"/>
    </source>
</evidence>
<dbReference type="InterPro" id="IPR000534">
    <property type="entry name" value="Semialdehyde_DH_NAD-bd"/>
</dbReference>
<dbReference type="NCBIfam" id="NF011456">
    <property type="entry name" value="PRK14874.1"/>
    <property type="match status" value="1"/>
</dbReference>
<evidence type="ECO:0000256" key="3">
    <source>
        <dbReference type="ARBA" id="ARBA00005097"/>
    </source>
</evidence>
<evidence type="ECO:0000256" key="12">
    <source>
        <dbReference type="ARBA" id="ARBA00023154"/>
    </source>
</evidence>
<evidence type="ECO:0000313" key="18">
    <source>
        <dbReference type="EMBL" id="PIZ18154.1"/>
    </source>
</evidence>
<keyword evidence="8 15" id="KW-0791">Threonine biosynthesis</keyword>
<dbReference type="Gene3D" id="3.40.50.720">
    <property type="entry name" value="NAD(P)-binding Rossmann-like Domain"/>
    <property type="match status" value="1"/>
</dbReference>
<feature type="binding site" evidence="15">
    <location>
        <position position="334"/>
    </location>
    <ligand>
        <name>NADP(+)</name>
        <dbReference type="ChEBI" id="CHEBI:58349"/>
    </ligand>
</feature>
<keyword evidence="7 15" id="KW-0028">Amino-acid biosynthesis</keyword>
<gene>
    <name evidence="15" type="primary">asd</name>
    <name evidence="18" type="ORF">COY52_00920</name>
</gene>
<dbReference type="UniPathway" id="UPA00051">
    <property type="reaction ID" value="UER00464"/>
</dbReference>
<feature type="binding site" evidence="15">
    <location>
        <position position="100"/>
    </location>
    <ligand>
        <name>phosphate</name>
        <dbReference type="ChEBI" id="CHEBI:43474"/>
    </ligand>
</feature>
<dbReference type="GO" id="GO:0019877">
    <property type="term" value="P:diaminopimelate biosynthetic process"/>
    <property type="evidence" value="ECO:0007669"/>
    <property type="project" value="UniProtKB-UniRule"/>
</dbReference>
<evidence type="ECO:0000259" key="17">
    <source>
        <dbReference type="SMART" id="SM00859"/>
    </source>
</evidence>
<feature type="domain" description="Semialdehyde dehydrogenase NAD-binding" evidence="17">
    <location>
        <begin position="5"/>
        <end position="120"/>
    </location>
</feature>
<dbReference type="InterPro" id="IPR036291">
    <property type="entry name" value="NAD(P)-bd_dom_sf"/>
</dbReference>
<evidence type="ECO:0000256" key="5">
    <source>
        <dbReference type="ARBA" id="ARBA00011738"/>
    </source>
</evidence>
<dbReference type="AlphaFoldDB" id="A0A2M7SF84"/>
<keyword evidence="12 15" id="KW-0457">Lysine biosynthesis</keyword>
<dbReference type="GO" id="GO:0071266">
    <property type="term" value="P:'de novo' L-methionine biosynthetic process"/>
    <property type="evidence" value="ECO:0007669"/>
    <property type="project" value="UniProtKB-UniRule"/>
</dbReference>
<feature type="active site" description="Proton acceptor" evidence="15 16">
    <location>
        <position position="261"/>
    </location>
</feature>
<dbReference type="InterPro" id="IPR012080">
    <property type="entry name" value="Asp_semialdehyde_DH"/>
</dbReference>
<dbReference type="Pfam" id="PF01118">
    <property type="entry name" value="Semialdhyde_dh"/>
    <property type="match status" value="1"/>
</dbReference>
<comment type="caution">
    <text evidence="18">The sequence shown here is derived from an EMBL/GenBank/DDBJ whole genome shotgun (WGS) entry which is preliminary data.</text>
</comment>
<keyword evidence="10 15" id="KW-0220">Diaminopimelate biosynthesis</keyword>
<feature type="binding site" evidence="15">
    <location>
        <begin position="159"/>
        <end position="160"/>
    </location>
    <ligand>
        <name>NADP(+)</name>
        <dbReference type="ChEBI" id="CHEBI:58349"/>
    </ligand>
</feature>
<evidence type="ECO:0000256" key="13">
    <source>
        <dbReference type="ARBA" id="ARBA00023167"/>
    </source>
</evidence>
<evidence type="ECO:0000256" key="8">
    <source>
        <dbReference type="ARBA" id="ARBA00022697"/>
    </source>
</evidence>
<evidence type="ECO:0000256" key="4">
    <source>
        <dbReference type="ARBA" id="ARBA00010584"/>
    </source>
</evidence>
<dbReference type="EC" id="1.2.1.11" evidence="6 15"/>
<comment type="catalytic activity">
    <reaction evidence="14 15">
        <text>L-aspartate 4-semialdehyde + phosphate + NADP(+) = 4-phospho-L-aspartate + NADPH + H(+)</text>
        <dbReference type="Rhea" id="RHEA:24284"/>
        <dbReference type="ChEBI" id="CHEBI:15378"/>
        <dbReference type="ChEBI" id="CHEBI:43474"/>
        <dbReference type="ChEBI" id="CHEBI:57535"/>
        <dbReference type="ChEBI" id="CHEBI:57783"/>
        <dbReference type="ChEBI" id="CHEBI:58349"/>
        <dbReference type="ChEBI" id="CHEBI:537519"/>
        <dbReference type="EC" id="1.2.1.11"/>
    </reaction>
</comment>
<feature type="active site" description="Acyl-thioester intermediate" evidence="15 16">
    <location>
        <position position="129"/>
    </location>
</feature>
<protein>
    <recommendedName>
        <fullName evidence="6 15">Aspartate-semialdehyde dehydrogenase</fullName>
        <shortName evidence="15">ASA dehydrogenase</shortName>
        <shortName evidence="15">ASADH</shortName>
        <ecNumber evidence="6 15">1.2.1.11</ecNumber>
    </recommendedName>
    <alternativeName>
        <fullName evidence="15">Aspartate-beta-semialdehyde dehydrogenase</fullName>
    </alternativeName>
</protein>
<dbReference type="InterPro" id="IPR005986">
    <property type="entry name" value="Asp_semialdehyde_DH_beta"/>
</dbReference>
<feature type="binding site" evidence="15">
    <location>
        <position position="156"/>
    </location>
    <ligand>
        <name>substrate</name>
    </ligand>
</feature>
<dbReference type="EMBL" id="PFMR01000031">
    <property type="protein sequence ID" value="PIZ18154.1"/>
    <property type="molecule type" value="Genomic_DNA"/>
</dbReference>
<evidence type="ECO:0000256" key="15">
    <source>
        <dbReference type="HAMAP-Rule" id="MF_02121"/>
    </source>
</evidence>
<evidence type="ECO:0000256" key="16">
    <source>
        <dbReference type="PIRSR" id="PIRSR000148-1"/>
    </source>
</evidence>
<dbReference type="SUPFAM" id="SSF51735">
    <property type="entry name" value="NAD(P)-binding Rossmann-fold domains"/>
    <property type="match status" value="1"/>
</dbReference>
<dbReference type="GO" id="GO:0004073">
    <property type="term" value="F:aspartate-semialdehyde dehydrogenase activity"/>
    <property type="evidence" value="ECO:0007669"/>
    <property type="project" value="UniProtKB-UniRule"/>
</dbReference>
<keyword evidence="13 15" id="KW-0486">Methionine biosynthesis</keyword>
<evidence type="ECO:0000256" key="6">
    <source>
        <dbReference type="ARBA" id="ARBA00013120"/>
    </source>
</evidence>
<dbReference type="PANTHER" id="PTHR46278:SF2">
    <property type="entry name" value="ASPARTATE-SEMIALDEHYDE DEHYDROGENASE"/>
    <property type="match status" value="1"/>
</dbReference>
<keyword evidence="11 15" id="KW-0560">Oxidoreductase</keyword>
<dbReference type="Proteomes" id="UP000229307">
    <property type="component" value="Unassembled WGS sequence"/>
</dbReference>
<feature type="binding site" evidence="15">
    <location>
        <begin position="40"/>
        <end position="41"/>
    </location>
    <ligand>
        <name>NADP(+)</name>
        <dbReference type="ChEBI" id="CHEBI:58349"/>
    </ligand>
</feature>
<dbReference type="GO" id="GO:0009089">
    <property type="term" value="P:lysine biosynthetic process via diaminopimelate"/>
    <property type="evidence" value="ECO:0007669"/>
    <property type="project" value="UniProtKB-UniRule"/>
</dbReference>
<accession>A0A2M7SF84</accession>